<evidence type="ECO:0000256" key="4">
    <source>
        <dbReference type="ARBA" id="ARBA00022679"/>
    </source>
</evidence>
<comment type="catalytic activity">
    <reaction evidence="8 9">
        <text>D-gluconate + ATP = 6-phospho-D-gluconate + ADP + H(+)</text>
        <dbReference type="Rhea" id="RHEA:19433"/>
        <dbReference type="ChEBI" id="CHEBI:15378"/>
        <dbReference type="ChEBI" id="CHEBI:18391"/>
        <dbReference type="ChEBI" id="CHEBI:30616"/>
        <dbReference type="ChEBI" id="CHEBI:58759"/>
        <dbReference type="ChEBI" id="CHEBI:456216"/>
        <dbReference type="EC" id="2.7.1.12"/>
    </reaction>
</comment>
<evidence type="ECO:0000256" key="5">
    <source>
        <dbReference type="ARBA" id="ARBA00022741"/>
    </source>
</evidence>
<gene>
    <name evidence="10" type="ORF">IOD40_04210</name>
</gene>
<dbReference type="InterPro" id="IPR027417">
    <property type="entry name" value="P-loop_NTPase"/>
</dbReference>
<keyword evidence="5 9" id="KW-0547">Nucleotide-binding</keyword>
<dbReference type="InterPro" id="IPR006001">
    <property type="entry name" value="Therm_gnt_kin"/>
</dbReference>
<evidence type="ECO:0000313" key="10">
    <source>
        <dbReference type="EMBL" id="MBI1619868.1"/>
    </source>
</evidence>
<sequence>MGVTGCGKTAVGTLLARKLSARFIEGDRLHPEANVAKMASGIPLDDEDRAGWLNTIGGAIADEVRAGELVVATCSSLKRIYRDRLRSFAPDLVFVHLVLSREESWRRVSSRPGHFMPASLVDSQFATLEPPAADEASITMDATLPLDQIVYELASNFAPLSSCPQA</sequence>
<evidence type="ECO:0000313" key="11">
    <source>
        <dbReference type="Proteomes" id="UP000601789"/>
    </source>
</evidence>
<name>A0ABS0SBQ2_9HYPH</name>
<reference evidence="10 11" key="1">
    <citation type="submission" date="2020-10" db="EMBL/GenBank/DDBJ databases">
        <title>Aquamicrobium zhengzhouensis sp. nov., a exopolysaccharide producing bacterium isolated from farmland soil.</title>
        <authorList>
            <person name="Wang X."/>
        </authorList>
    </citation>
    <scope>NUCLEOTIDE SEQUENCE [LARGE SCALE GENOMIC DNA]</scope>
    <source>
        <strain evidence="11">cd-1</strain>
    </source>
</reference>
<comment type="similarity">
    <text evidence="2 9">Belongs to the gluconokinase GntK/GntV family.</text>
</comment>
<proteinExistence type="inferred from homology"/>
<keyword evidence="6 9" id="KW-0418">Kinase</keyword>
<dbReference type="Pfam" id="PF01202">
    <property type="entry name" value="SKI"/>
    <property type="match status" value="1"/>
</dbReference>
<evidence type="ECO:0000256" key="7">
    <source>
        <dbReference type="ARBA" id="ARBA00022840"/>
    </source>
</evidence>
<dbReference type="EMBL" id="JADGMQ010000002">
    <property type="protein sequence ID" value="MBI1619868.1"/>
    <property type="molecule type" value="Genomic_DNA"/>
</dbReference>
<evidence type="ECO:0000256" key="8">
    <source>
        <dbReference type="ARBA" id="ARBA00048090"/>
    </source>
</evidence>
<dbReference type="PANTHER" id="PTHR43442">
    <property type="entry name" value="GLUCONOKINASE-RELATED"/>
    <property type="match status" value="1"/>
</dbReference>
<protein>
    <recommendedName>
        <fullName evidence="3 9">Gluconokinase</fullName>
        <ecNumber evidence="3 9">2.7.1.12</ecNumber>
    </recommendedName>
</protein>
<evidence type="ECO:0000256" key="3">
    <source>
        <dbReference type="ARBA" id="ARBA00012054"/>
    </source>
</evidence>
<accession>A0ABS0SBQ2</accession>
<dbReference type="NCBIfam" id="TIGR01313">
    <property type="entry name" value="therm_gnt_kin"/>
    <property type="match status" value="1"/>
</dbReference>
<dbReference type="CDD" id="cd02021">
    <property type="entry name" value="GntK"/>
    <property type="match status" value="1"/>
</dbReference>
<dbReference type="Gene3D" id="3.40.50.300">
    <property type="entry name" value="P-loop containing nucleotide triphosphate hydrolases"/>
    <property type="match status" value="1"/>
</dbReference>
<comment type="pathway">
    <text evidence="1">Carbohydrate acid metabolism.</text>
</comment>
<evidence type="ECO:0000256" key="9">
    <source>
        <dbReference type="RuleBase" id="RU363066"/>
    </source>
</evidence>
<keyword evidence="7 9" id="KW-0067">ATP-binding</keyword>
<evidence type="ECO:0000256" key="1">
    <source>
        <dbReference type="ARBA" id="ARBA00004761"/>
    </source>
</evidence>
<organism evidence="10 11">
    <name type="scientific">Aquamicrobium zhengzhouense</name>
    <dbReference type="NCBI Taxonomy" id="2781738"/>
    <lineage>
        <taxon>Bacteria</taxon>
        <taxon>Pseudomonadati</taxon>
        <taxon>Pseudomonadota</taxon>
        <taxon>Alphaproteobacteria</taxon>
        <taxon>Hyphomicrobiales</taxon>
        <taxon>Phyllobacteriaceae</taxon>
        <taxon>Aquamicrobium</taxon>
    </lineage>
</organism>
<comment type="caution">
    <text evidence="10">The sequence shown here is derived from an EMBL/GenBank/DDBJ whole genome shotgun (WGS) entry which is preliminary data.</text>
</comment>
<evidence type="ECO:0000256" key="2">
    <source>
        <dbReference type="ARBA" id="ARBA00008420"/>
    </source>
</evidence>
<dbReference type="InterPro" id="IPR031322">
    <property type="entry name" value="Shikimate/glucono_kinase"/>
</dbReference>
<keyword evidence="4 9" id="KW-0808">Transferase</keyword>
<evidence type="ECO:0000256" key="6">
    <source>
        <dbReference type="ARBA" id="ARBA00022777"/>
    </source>
</evidence>
<dbReference type="SUPFAM" id="SSF52540">
    <property type="entry name" value="P-loop containing nucleoside triphosphate hydrolases"/>
    <property type="match status" value="1"/>
</dbReference>
<dbReference type="EC" id="2.7.1.12" evidence="3 9"/>
<dbReference type="PANTHER" id="PTHR43442:SF3">
    <property type="entry name" value="GLUCONOKINASE-RELATED"/>
    <property type="match status" value="1"/>
</dbReference>
<keyword evidence="11" id="KW-1185">Reference proteome</keyword>
<dbReference type="Proteomes" id="UP000601789">
    <property type="component" value="Unassembled WGS sequence"/>
</dbReference>